<feature type="compositionally biased region" description="Low complexity" evidence="1">
    <location>
        <begin position="356"/>
        <end position="380"/>
    </location>
</feature>
<dbReference type="SUPFAM" id="SSF53448">
    <property type="entry name" value="Nucleotide-diphospho-sugar transferases"/>
    <property type="match status" value="1"/>
</dbReference>
<keyword evidence="3" id="KW-1185">Reference proteome</keyword>
<dbReference type="InterPro" id="IPR029044">
    <property type="entry name" value="Nucleotide-diphossugar_trans"/>
</dbReference>
<name>A0ABY7QEQ5_9ACTN</name>
<dbReference type="Gene3D" id="3.90.550.10">
    <property type="entry name" value="Spore Coat Polysaccharide Biosynthesis Protein SpsA, Chain A"/>
    <property type="match status" value="1"/>
</dbReference>
<evidence type="ECO:0000313" key="3">
    <source>
        <dbReference type="Proteomes" id="UP001212821"/>
    </source>
</evidence>
<keyword evidence="2" id="KW-0808">Transferase</keyword>
<evidence type="ECO:0000313" key="2">
    <source>
        <dbReference type="EMBL" id="WBP91195.1"/>
    </source>
</evidence>
<dbReference type="EMBL" id="CP115450">
    <property type="protein sequence ID" value="WBP91195.1"/>
    <property type="molecule type" value="Genomic_DNA"/>
</dbReference>
<dbReference type="Proteomes" id="UP001212821">
    <property type="component" value="Chromosome"/>
</dbReference>
<dbReference type="GO" id="GO:0016757">
    <property type="term" value="F:glycosyltransferase activity"/>
    <property type="evidence" value="ECO:0007669"/>
    <property type="project" value="UniProtKB-KW"/>
</dbReference>
<proteinExistence type="predicted"/>
<feature type="region of interest" description="Disordered" evidence="1">
    <location>
        <begin position="339"/>
        <end position="386"/>
    </location>
</feature>
<dbReference type="CDD" id="cd00761">
    <property type="entry name" value="Glyco_tranf_GTA_type"/>
    <property type="match status" value="1"/>
</dbReference>
<keyword evidence="2" id="KW-0328">Glycosyltransferase</keyword>
<dbReference type="EC" id="2.4.-.-" evidence="2"/>
<dbReference type="RefSeq" id="WP_270150407.1">
    <property type="nucleotide sequence ID" value="NZ_CP115450.1"/>
</dbReference>
<gene>
    <name evidence="2" type="ORF">O1G21_38495</name>
</gene>
<dbReference type="Pfam" id="PF13641">
    <property type="entry name" value="Glyco_tranf_2_3"/>
    <property type="match status" value="1"/>
</dbReference>
<protein>
    <submittedName>
        <fullName evidence="2">Glycosyltransferase</fullName>
        <ecNumber evidence="2">2.4.-.-</ecNumber>
    </submittedName>
</protein>
<evidence type="ECO:0000256" key="1">
    <source>
        <dbReference type="SAM" id="MobiDB-lite"/>
    </source>
</evidence>
<accession>A0ABY7QEQ5</accession>
<sequence>MPLTSGPDLLVAVVTHTLPDTLEPVLRALCADGEDPARIVLFHTGAPSPAATRAVADLQAAWGVQAVCTPRAMRIGEARQFLVDQHRARGFIAFLDDDCVPLPGWTQAALAACAEAERTALVYGPRYPVLGPGVGSLIRAMETRDSRKLALAAAAPQAATTSPRALCAGGNTIVNVAAARELGLTEEMFARSAFEDVDFQLRATRRGWLVQFRADLAVDHHDQLGFRALFRKSLQSGRGMAQCARRHGAEFWAHCRWRPWRTLVAWFAVLAALAAGAVLNPWLATAAALPVVLSSAAHHRALHGALFAHRLTFLLVKPVRDLTIALGFLARYATLGTDRGTAPAPRTPAAAPPTTAPAQAPSSTDRAARAGTTTARPGDAVARPVTPALRAEHVAGL</sequence>
<reference evidence="3" key="1">
    <citation type="submission" date="2022-12" db="EMBL/GenBank/DDBJ databases">
        <authorList>
            <person name="Mo P."/>
        </authorList>
    </citation>
    <scope>NUCLEOTIDE SEQUENCE [LARGE SCALE GENOMIC DNA]</scope>
    <source>
        <strain evidence="3">HUAS 3-15</strain>
    </source>
</reference>
<organism evidence="2 3">
    <name type="scientific">Kitasatospora cathayae</name>
    <dbReference type="NCBI Taxonomy" id="3004092"/>
    <lineage>
        <taxon>Bacteria</taxon>
        <taxon>Bacillati</taxon>
        <taxon>Actinomycetota</taxon>
        <taxon>Actinomycetes</taxon>
        <taxon>Kitasatosporales</taxon>
        <taxon>Streptomycetaceae</taxon>
        <taxon>Kitasatospora</taxon>
    </lineage>
</organism>